<dbReference type="AlphaFoldDB" id="A0A8H7CJR4"/>
<dbReference type="EMBL" id="JACAZH010000032">
    <property type="protein sequence ID" value="KAF7338786.1"/>
    <property type="molecule type" value="Genomic_DNA"/>
</dbReference>
<comment type="caution">
    <text evidence="8">The sequence shown here is derived from an EMBL/GenBank/DDBJ whole genome shotgun (WGS) entry which is preliminary data.</text>
</comment>
<dbReference type="GO" id="GO:0004674">
    <property type="term" value="F:protein serine/threonine kinase activity"/>
    <property type="evidence" value="ECO:0007669"/>
    <property type="project" value="TreeGrafter"/>
</dbReference>
<dbReference type="InterPro" id="IPR008266">
    <property type="entry name" value="Tyr_kinase_AS"/>
</dbReference>
<keyword evidence="2" id="KW-0808">Transferase</keyword>
<keyword evidence="4 8" id="KW-0418">Kinase</keyword>
<reference evidence="8" key="1">
    <citation type="submission" date="2020-05" db="EMBL/GenBank/DDBJ databases">
        <title>Mycena genomes resolve the evolution of fungal bioluminescence.</title>
        <authorList>
            <person name="Tsai I.J."/>
        </authorList>
    </citation>
    <scope>NUCLEOTIDE SEQUENCE</scope>
    <source>
        <strain evidence="8">160909Yilan</strain>
    </source>
</reference>
<comment type="similarity">
    <text evidence="1">Belongs to the fungal fucose-specific lectin family.</text>
</comment>
<dbReference type="InterPro" id="IPR051681">
    <property type="entry name" value="Ser/Thr_Kinases-Pseudokinases"/>
</dbReference>
<protein>
    <submittedName>
        <fullName evidence="8">Kinase-like protein</fullName>
    </submittedName>
</protein>
<evidence type="ECO:0000256" key="3">
    <source>
        <dbReference type="ARBA" id="ARBA00022741"/>
    </source>
</evidence>
<dbReference type="PROSITE" id="PS00109">
    <property type="entry name" value="PROTEIN_KINASE_TYR"/>
    <property type="match status" value="1"/>
</dbReference>
<feature type="compositionally biased region" description="Polar residues" evidence="6">
    <location>
        <begin position="1"/>
        <end position="14"/>
    </location>
</feature>
<keyword evidence="9" id="KW-1185">Reference proteome</keyword>
<evidence type="ECO:0000256" key="4">
    <source>
        <dbReference type="ARBA" id="ARBA00022777"/>
    </source>
</evidence>
<dbReference type="Gene3D" id="2.40.128.190">
    <property type="match status" value="1"/>
</dbReference>
<accession>A0A8H7CJR4</accession>
<dbReference type="GO" id="GO:0005524">
    <property type="term" value="F:ATP binding"/>
    <property type="evidence" value="ECO:0007669"/>
    <property type="project" value="UniProtKB-KW"/>
</dbReference>
<dbReference type="SUPFAM" id="SSF89372">
    <property type="entry name" value="Fucose-specific lectin"/>
    <property type="match status" value="1"/>
</dbReference>
<evidence type="ECO:0000259" key="7">
    <source>
        <dbReference type="PROSITE" id="PS50011"/>
    </source>
</evidence>
<dbReference type="Pfam" id="PF07938">
    <property type="entry name" value="Fungal_lectin"/>
    <property type="match status" value="1"/>
</dbReference>
<evidence type="ECO:0000256" key="1">
    <source>
        <dbReference type="ARBA" id="ARBA00009042"/>
    </source>
</evidence>
<feature type="domain" description="Protein kinase" evidence="7">
    <location>
        <begin position="139"/>
        <end position="414"/>
    </location>
</feature>
<dbReference type="PANTHER" id="PTHR44329">
    <property type="entry name" value="SERINE/THREONINE-PROTEIN KINASE TNNI3K-RELATED"/>
    <property type="match status" value="1"/>
</dbReference>
<dbReference type="InterPro" id="IPR012475">
    <property type="entry name" value="Fungal_lectin"/>
</dbReference>
<dbReference type="OrthoDB" id="2979411at2759"/>
<keyword evidence="5" id="KW-0067">ATP-binding</keyword>
<dbReference type="Pfam" id="PF07714">
    <property type="entry name" value="PK_Tyr_Ser-Thr"/>
    <property type="match status" value="1"/>
</dbReference>
<evidence type="ECO:0000313" key="8">
    <source>
        <dbReference type="EMBL" id="KAF7338786.1"/>
    </source>
</evidence>
<evidence type="ECO:0000256" key="5">
    <source>
        <dbReference type="ARBA" id="ARBA00022840"/>
    </source>
</evidence>
<gene>
    <name evidence="8" type="ORF">MSAN_02201100</name>
</gene>
<dbReference type="Gene3D" id="1.10.510.10">
    <property type="entry name" value="Transferase(Phosphotransferase) domain 1"/>
    <property type="match status" value="1"/>
</dbReference>
<dbReference type="SUPFAM" id="SSF56112">
    <property type="entry name" value="Protein kinase-like (PK-like)"/>
    <property type="match status" value="1"/>
</dbReference>
<keyword evidence="3" id="KW-0547">Nucleotide-binding</keyword>
<dbReference type="PROSITE" id="PS50011">
    <property type="entry name" value="PROTEIN_KINASE_DOM"/>
    <property type="match status" value="1"/>
</dbReference>
<evidence type="ECO:0000313" key="9">
    <source>
        <dbReference type="Proteomes" id="UP000623467"/>
    </source>
</evidence>
<dbReference type="InterPro" id="IPR001245">
    <property type="entry name" value="Ser-Thr/Tyr_kinase_cat_dom"/>
</dbReference>
<dbReference type="Gene3D" id="2.120.10.70">
    <property type="entry name" value="Fucose-specific lectin"/>
    <property type="match status" value="1"/>
</dbReference>
<dbReference type="InterPro" id="IPR011009">
    <property type="entry name" value="Kinase-like_dom_sf"/>
</dbReference>
<evidence type="ECO:0000256" key="2">
    <source>
        <dbReference type="ARBA" id="ARBA00022679"/>
    </source>
</evidence>
<dbReference type="Proteomes" id="UP000623467">
    <property type="component" value="Unassembled WGS sequence"/>
</dbReference>
<sequence>MLPSNNSTSGNQLPNLPLQDSGESRHIPVVEDLLASWGGRQHLLSAEMTGLSSEENLDDLERQICACIQNILNSREARHNVRQLQGADAQSCLDAIQHVLNQGSLPAATYRGQARRLITQLSEAQDQLPSSLFISGVSDRDEHPTFAGGFGDIYRASYEGKMVALKRIRTFTMDSTSHRIRLEFCREALVWQGLRHRFILPFIGIDRETFSPSFCMVSPWMKKGTVLTYLKDRGRRDLDRLLLETAQGLDYLHAQHIVHGDLRGTNILISDDNSARLSDFGLAASISDAESTTAKLTSSSNHGGSVRWFAPELISPTTFGCERFARTPASDVYAYACVCLELYTGSPPFSEIKLDVTAMLCVIQGERPSQPAGMSQGLWQLVTSAWAAEPHTRPTIRHIVMTWPGSSNADHSVDGDNMELDSQRGATGADAETLHNIPLFRPSPIPVQTPVAAIAVVAWSNAIRVYTQSNGEIHEACLNQDVNNIGPDRASLLQTYGWFHGVLQKSCAPESSLCCISWGASRNLSLFYQTHDGTILEMTYRDGQGWHGSSFAETDARPGTHMAEVHNRNGDCVMFFFQDKAGFLCYRRGLNRRWGKSMRLCKAASTTPITATAWDDTRHIRLYFQNESNEVQEYMGSFKGDWILGQFVFPSTSILGSMAAISWPGPSIRVYMQDGGNSLVQWCYSLDSGWTQSGFGATALPNADIAAFRRTSSNGAFIHVYWMSREGILHQKVFTDSRGWLETTPVPVRDVQDYWASSVFRNLMG</sequence>
<organism evidence="8 9">
    <name type="scientific">Mycena sanguinolenta</name>
    <dbReference type="NCBI Taxonomy" id="230812"/>
    <lineage>
        <taxon>Eukaryota</taxon>
        <taxon>Fungi</taxon>
        <taxon>Dikarya</taxon>
        <taxon>Basidiomycota</taxon>
        <taxon>Agaricomycotina</taxon>
        <taxon>Agaricomycetes</taxon>
        <taxon>Agaricomycetidae</taxon>
        <taxon>Agaricales</taxon>
        <taxon>Marasmiineae</taxon>
        <taxon>Mycenaceae</taxon>
        <taxon>Mycena</taxon>
    </lineage>
</organism>
<name>A0A8H7CJR4_9AGAR</name>
<feature type="region of interest" description="Disordered" evidence="6">
    <location>
        <begin position="1"/>
        <end position="24"/>
    </location>
</feature>
<proteinExistence type="inferred from homology"/>
<dbReference type="PANTHER" id="PTHR44329:SF288">
    <property type="entry name" value="MITOGEN-ACTIVATED PROTEIN KINASE KINASE KINASE 20"/>
    <property type="match status" value="1"/>
</dbReference>
<evidence type="ECO:0000256" key="6">
    <source>
        <dbReference type="SAM" id="MobiDB-lite"/>
    </source>
</evidence>
<dbReference type="InterPro" id="IPR000719">
    <property type="entry name" value="Prot_kinase_dom"/>
</dbReference>